<dbReference type="RefSeq" id="WP_111626480.1">
    <property type="nucleotide sequence ID" value="NZ_QLMC01000001.1"/>
</dbReference>
<evidence type="ECO:0000256" key="2">
    <source>
        <dbReference type="ARBA" id="ARBA00022723"/>
    </source>
</evidence>
<evidence type="ECO:0000313" key="6">
    <source>
        <dbReference type="EMBL" id="RAK02267.1"/>
    </source>
</evidence>
<keyword evidence="7" id="KW-1185">Reference proteome</keyword>
<organism evidence="6 7">
    <name type="scientific">Larkinella arboricola</name>
    <dbReference type="NCBI Taxonomy" id="643671"/>
    <lineage>
        <taxon>Bacteria</taxon>
        <taxon>Pseudomonadati</taxon>
        <taxon>Bacteroidota</taxon>
        <taxon>Cytophagia</taxon>
        <taxon>Cytophagales</taxon>
        <taxon>Spirosomataceae</taxon>
        <taxon>Larkinella</taxon>
    </lineage>
</organism>
<dbReference type="InterPro" id="IPR016024">
    <property type="entry name" value="ARM-type_fold"/>
</dbReference>
<dbReference type="InterPro" id="IPR011989">
    <property type="entry name" value="ARM-like"/>
</dbReference>
<dbReference type="Gene3D" id="1.10.760.10">
    <property type="entry name" value="Cytochrome c-like domain"/>
    <property type="match status" value="1"/>
</dbReference>
<name>A0A327X5F2_LARAB</name>
<evidence type="ECO:0000259" key="5">
    <source>
        <dbReference type="PROSITE" id="PS51007"/>
    </source>
</evidence>
<dbReference type="InterPro" id="IPR013427">
    <property type="entry name" value="Haem-bd_dom_put"/>
</dbReference>
<sequence>MNVLLTNKLILGYTGLLLLLLQGCKLPAKKESRESNRAKFGDNVRTTEFRTPEEERLGFHLPEGFEITLYASEPDISKPMNMEFDDRGRLWVTQSSEYPLPADPGNGKDRITILEDTDGDGKADRFTPFDNKLNIPIGILPLSEGAIAYSIPNLTHYRDTDGDGKADQQKVVVGPFGYRDTHGMVNNLIRGFDGWVYACHGFTNTSAVAGADGDSIKMVSGNTFRFRPDGSRVEQTTFGRVNPFGYAYDESGYLYSVDCHSKPIYQLIPGGEYPHFGKKAPVIGFAPEMMSYELGSTAIAGLVYYTGLQFPEEYRHSFFTGDVVTCQINRNTITHTGSTPISKREADFLISDDPWFRPVDIKVGPDGALYVADFYNRIIGHYEVDLKHPGRDRVSGRIWKIKYVGKKPHENLPVTDWSKASLPELVAGLNHPQLNVRMKLADRLVDVWQQRAVEPVRQMMATAGVNSKTYVQGLWILNRLNALPEEQLQTALTHTDPLIQLHALRVLMEREELGESTHALVTKALVNPDANIRRTAAAVLGRFPNTANLALLSDLYGKTPSEDSHLRYTTIIAVRNTLRNKAVLSEVAGRQWTGPQLTLLTKAMTDVPTPEAALFVLNEVRSSRLPTEQLPDYVAFVSRYLPESRLGELISAVRTRFAGDYDNQFILHRTMLDGMARSGAVDLPQLKDWGAELAKRFLSEISEAGELWKIRPLEKNGDPGSWFTASDLTTERFQPVRMIVGQRGTMSQLHSTAFVLPPSLQLTVYDNDLFNSDLKTGMSVNAVRVRLADSGKIVAEYRMQQKKPATKNDVMARPTLDLELYKGQRGYLEVVDSSKVSTIGFGDLQPAVLSMTAKGPNELAEQRVQAAELVGQYKIESLEPALQKLLRARWLDARVRTAAANALMTLAPNQNQALVTTVFADRTEPVDLRQKLVSALGQVPSDAVFQALENGLSGSARPLQVVIASALANDERGINHLIAALKDEQVGADVLAETSVTERLTAKASAEQQKLLAALRANGASEREEREKLILARMVGLNTATTSVDAGRSVFMNNCSMCHQIRGTGGLIGPQLDGIGNWGQKALTEKILDPNRSISEAFRTYNIVLKNGQTQTGLYRRAEGEVIVFANPDGKEFSVPKSDMKEYKASRYTLMPDQFRHTIPEKDFYNLVTYLLSVK</sequence>
<dbReference type="Pfam" id="PF00034">
    <property type="entry name" value="Cytochrom_C"/>
    <property type="match status" value="1"/>
</dbReference>
<feature type="domain" description="Cytochrome c" evidence="5">
    <location>
        <begin position="1042"/>
        <end position="1175"/>
    </location>
</feature>
<keyword evidence="1 4" id="KW-0349">Heme</keyword>
<dbReference type="InterPro" id="IPR009056">
    <property type="entry name" value="Cyt_c-like_dom"/>
</dbReference>
<dbReference type="NCBIfam" id="TIGR02603">
    <property type="entry name" value="CxxCH_TIGR02603"/>
    <property type="match status" value="1"/>
</dbReference>
<dbReference type="PANTHER" id="PTHR33546">
    <property type="entry name" value="LARGE, MULTIFUNCTIONAL SECRETED PROTEIN-RELATED"/>
    <property type="match status" value="1"/>
</dbReference>
<dbReference type="NCBIfam" id="TIGR02604">
    <property type="entry name" value="Piru_Ver_Nterm"/>
    <property type="match status" value="1"/>
</dbReference>
<comment type="caution">
    <text evidence="6">The sequence shown here is derived from an EMBL/GenBank/DDBJ whole genome shotgun (WGS) entry which is preliminary data.</text>
</comment>
<dbReference type="AlphaFoldDB" id="A0A327X5F2"/>
<protein>
    <submittedName>
        <fullName evidence="6">Putative membrane-bound dehydrogenase-like protein</fullName>
    </submittedName>
</protein>
<dbReference type="InterPro" id="IPR013428">
    <property type="entry name" value="Membrane-bound_put_N"/>
</dbReference>
<dbReference type="Gene3D" id="2.120.10.30">
    <property type="entry name" value="TolB, C-terminal domain"/>
    <property type="match status" value="1"/>
</dbReference>
<dbReference type="InterPro" id="IPR036909">
    <property type="entry name" value="Cyt_c-like_dom_sf"/>
</dbReference>
<evidence type="ECO:0000256" key="3">
    <source>
        <dbReference type="ARBA" id="ARBA00023004"/>
    </source>
</evidence>
<dbReference type="GO" id="GO:0009055">
    <property type="term" value="F:electron transfer activity"/>
    <property type="evidence" value="ECO:0007669"/>
    <property type="project" value="InterPro"/>
</dbReference>
<evidence type="ECO:0000313" key="7">
    <source>
        <dbReference type="Proteomes" id="UP000248790"/>
    </source>
</evidence>
<dbReference type="InterPro" id="IPR011042">
    <property type="entry name" value="6-blade_b-propeller_TolB-like"/>
</dbReference>
<evidence type="ECO:0000256" key="1">
    <source>
        <dbReference type="ARBA" id="ARBA00022617"/>
    </source>
</evidence>
<dbReference type="InterPro" id="IPR011041">
    <property type="entry name" value="Quinoprot_gluc/sorb_DH_b-prop"/>
</dbReference>
<dbReference type="Pfam" id="PF23500">
    <property type="entry name" value="DUF7133"/>
    <property type="match status" value="1"/>
</dbReference>
<gene>
    <name evidence="6" type="ORF">LX87_00387</name>
</gene>
<dbReference type="InterPro" id="IPR055557">
    <property type="entry name" value="DUF7133"/>
</dbReference>
<dbReference type="Gene3D" id="1.25.10.10">
    <property type="entry name" value="Leucine-rich Repeat Variant"/>
    <property type="match status" value="2"/>
</dbReference>
<evidence type="ECO:0000256" key="4">
    <source>
        <dbReference type="PROSITE-ProRule" id="PRU00433"/>
    </source>
</evidence>
<accession>A0A327X5F2</accession>
<dbReference type="SUPFAM" id="SSF46626">
    <property type="entry name" value="Cytochrome c"/>
    <property type="match status" value="1"/>
</dbReference>
<dbReference type="Proteomes" id="UP000248790">
    <property type="component" value="Unassembled WGS sequence"/>
</dbReference>
<dbReference type="SUPFAM" id="SSF48371">
    <property type="entry name" value="ARM repeat"/>
    <property type="match status" value="2"/>
</dbReference>
<dbReference type="EMBL" id="QLMC01000001">
    <property type="protein sequence ID" value="RAK02267.1"/>
    <property type="molecule type" value="Genomic_DNA"/>
</dbReference>
<dbReference type="PROSITE" id="PS51007">
    <property type="entry name" value="CYTC"/>
    <property type="match status" value="1"/>
</dbReference>
<dbReference type="SUPFAM" id="SSF50952">
    <property type="entry name" value="Soluble quinoprotein glucose dehydrogenase"/>
    <property type="match status" value="1"/>
</dbReference>
<dbReference type="OrthoDB" id="9808161at2"/>
<dbReference type="GO" id="GO:0020037">
    <property type="term" value="F:heme binding"/>
    <property type="evidence" value="ECO:0007669"/>
    <property type="project" value="InterPro"/>
</dbReference>
<keyword evidence="2 4" id="KW-0479">Metal-binding</keyword>
<dbReference type="GO" id="GO:0046872">
    <property type="term" value="F:metal ion binding"/>
    <property type="evidence" value="ECO:0007669"/>
    <property type="project" value="UniProtKB-KW"/>
</dbReference>
<dbReference type="PANTHER" id="PTHR33546:SF1">
    <property type="entry name" value="LARGE, MULTIFUNCTIONAL SECRETED PROTEIN"/>
    <property type="match status" value="1"/>
</dbReference>
<reference evidence="6 7" key="1">
    <citation type="submission" date="2018-06" db="EMBL/GenBank/DDBJ databases">
        <title>Genomic Encyclopedia of Archaeal and Bacterial Type Strains, Phase II (KMG-II): from individual species to whole genera.</title>
        <authorList>
            <person name="Goeker M."/>
        </authorList>
    </citation>
    <scope>NUCLEOTIDE SEQUENCE [LARGE SCALE GENOMIC DNA]</scope>
    <source>
        <strain evidence="6 7">DSM 21851</strain>
    </source>
</reference>
<keyword evidence="3 4" id="KW-0408">Iron</keyword>
<proteinExistence type="predicted"/>